<dbReference type="PROSITE" id="PS00917">
    <property type="entry name" value="ASN_GLN_ASE_2"/>
    <property type="match status" value="1"/>
</dbReference>
<reference evidence="9 10" key="1">
    <citation type="submission" date="2018-02" db="EMBL/GenBank/DDBJ databases">
        <title>Whole genome sequencing of endophytic bacterium.</title>
        <authorList>
            <person name="Eedara R."/>
            <person name="Podile A.R."/>
        </authorList>
    </citation>
    <scope>NUCLEOTIDE SEQUENCE [LARGE SCALE GENOMIC DNA]</scope>
    <source>
        <strain evidence="9 10">RP1T</strain>
    </source>
</reference>
<dbReference type="FunFam" id="3.40.50.1170:FF:000001">
    <property type="entry name" value="L-asparaginase 2"/>
    <property type="match status" value="1"/>
</dbReference>
<dbReference type="InterPro" id="IPR027473">
    <property type="entry name" value="L-asparaginase_C"/>
</dbReference>
<dbReference type="GO" id="GO:0004067">
    <property type="term" value="F:asparaginase activity"/>
    <property type="evidence" value="ECO:0007669"/>
    <property type="project" value="UniProtKB-UniRule"/>
</dbReference>
<dbReference type="PIRSF" id="PIRSF001220">
    <property type="entry name" value="L-ASNase_gatD"/>
    <property type="match status" value="1"/>
</dbReference>
<protein>
    <submittedName>
        <fullName evidence="9">Asparaginase</fullName>
    </submittedName>
</protein>
<dbReference type="InterPro" id="IPR027474">
    <property type="entry name" value="L-asparaginase_N"/>
</dbReference>
<dbReference type="PANTHER" id="PTHR11707:SF28">
    <property type="entry name" value="60 KDA LYSOPHOSPHOLIPASE"/>
    <property type="match status" value="1"/>
</dbReference>
<dbReference type="PIRSF" id="PIRSF500176">
    <property type="entry name" value="L_ASNase"/>
    <property type="match status" value="1"/>
</dbReference>
<dbReference type="InterPro" id="IPR036152">
    <property type="entry name" value="Asp/glu_Ase-like_sf"/>
</dbReference>
<dbReference type="Pfam" id="PF00710">
    <property type="entry name" value="Asparaginase"/>
    <property type="match status" value="1"/>
</dbReference>
<evidence type="ECO:0000256" key="1">
    <source>
        <dbReference type="ARBA" id="ARBA00010518"/>
    </source>
</evidence>
<feature type="domain" description="L-asparaginase N-terminal" evidence="7">
    <location>
        <begin position="4"/>
        <end position="194"/>
    </location>
</feature>
<dbReference type="Pfam" id="PF17763">
    <property type="entry name" value="Asparaginase_C"/>
    <property type="match status" value="1"/>
</dbReference>
<dbReference type="InterPro" id="IPR004550">
    <property type="entry name" value="AsnASE_II"/>
</dbReference>
<dbReference type="PRINTS" id="PR00139">
    <property type="entry name" value="ASNGLNASE"/>
</dbReference>
<keyword evidence="10" id="KW-1185">Reference proteome</keyword>
<gene>
    <name evidence="9" type="ORF">C5L14_14205</name>
</gene>
<feature type="binding site" evidence="4">
    <location>
        <begin position="90"/>
        <end position="91"/>
    </location>
    <ligand>
        <name>substrate</name>
    </ligand>
</feature>
<keyword evidence="2" id="KW-0378">Hydrolase</keyword>
<organism evidence="9 10">
    <name type="scientific">Labrys okinawensis</name>
    <dbReference type="NCBI Taxonomy" id="346911"/>
    <lineage>
        <taxon>Bacteria</taxon>
        <taxon>Pseudomonadati</taxon>
        <taxon>Pseudomonadota</taxon>
        <taxon>Alphaproteobacteria</taxon>
        <taxon>Hyphomicrobiales</taxon>
        <taxon>Xanthobacteraceae</taxon>
        <taxon>Labrys</taxon>
    </lineage>
</organism>
<evidence type="ECO:0000259" key="8">
    <source>
        <dbReference type="Pfam" id="PF17763"/>
    </source>
</evidence>
<evidence type="ECO:0000313" key="10">
    <source>
        <dbReference type="Proteomes" id="UP000237682"/>
    </source>
</evidence>
<dbReference type="PANTHER" id="PTHR11707">
    <property type="entry name" value="L-ASPARAGINASE"/>
    <property type="match status" value="1"/>
</dbReference>
<comment type="caution">
    <text evidence="9">The sequence shown here is derived from an EMBL/GenBank/DDBJ whole genome shotgun (WGS) entry which is preliminary data.</text>
</comment>
<dbReference type="GO" id="GO:0006528">
    <property type="term" value="P:asparagine metabolic process"/>
    <property type="evidence" value="ECO:0007669"/>
    <property type="project" value="InterPro"/>
</dbReference>
<feature type="active site" evidence="5">
    <location>
        <position position="13"/>
    </location>
</feature>
<evidence type="ECO:0000256" key="6">
    <source>
        <dbReference type="PROSITE-ProRule" id="PRU10100"/>
    </source>
</evidence>
<accession>A0A2S9QAW6</accession>
<dbReference type="Gene3D" id="3.40.50.1170">
    <property type="entry name" value="L-asparaginase, N-terminal domain"/>
    <property type="match status" value="1"/>
</dbReference>
<name>A0A2S9QAW6_9HYPH</name>
<sequence length="327" mass="34725">MTRKVHLITTGGTIASRRDESTGDVVAGLDGQALRAMLHDPLPGIEIEVEEFCNLNSFAIDLPTAFALATRINELLAREDCEGVVVTHGTDTMEESAYLADLLLASDKPVVFTGAQRAADEPDADGPRNIADSIRLAAAPAARGLGAMICFEQEFHAARDVSKTHTSRTDTFMSWEHGKLGEIDAGAICLHRRPALRRAYAPSAIEPNVTLIRLAMGMDGGYLHYAADHGSKAIVLEGFGRGNTPPSVTKAVAEVIKRGIPVIICSRCPRGRVLPVYGNGGATDLHRAGAIFAGDLSGHKARLLAAVLLGQGLDQDALRAEIEYLGG</sequence>
<dbReference type="CDD" id="cd08964">
    <property type="entry name" value="L-asparaginase_II"/>
    <property type="match status" value="1"/>
</dbReference>
<dbReference type="InterPro" id="IPR027475">
    <property type="entry name" value="Asparaginase/glutaminase_AS2"/>
</dbReference>
<dbReference type="InterPro" id="IPR006034">
    <property type="entry name" value="Asparaginase/glutaminase-like"/>
</dbReference>
<dbReference type="SFLD" id="SFLDS00057">
    <property type="entry name" value="Glutaminase/Asparaginase"/>
    <property type="match status" value="1"/>
</dbReference>
<dbReference type="Proteomes" id="UP000237682">
    <property type="component" value="Unassembled WGS sequence"/>
</dbReference>
<dbReference type="OrthoDB" id="9788068at2"/>
<proteinExistence type="inferred from homology"/>
<dbReference type="PROSITE" id="PS00144">
    <property type="entry name" value="ASN_GLN_ASE_1"/>
    <property type="match status" value="1"/>
</dbReference>
<dbReference type="RefSeq" id="WP_105862720.1">
    <property type="nucleotide sequence ID" value="NZ_PUEJ01000005.1"/>
</dbReference>
<dbReference type="SMART" id="SM00870">
    <property type="entry name" value="Asparaginase"/>
    <property type="match status" value="1"/>
</dbReference>
<dbReference type="EMBL" id="PUEJ01000005">
    <property type="protein sequence ID" value="PRH86491.1"/>
    <property type="molecule type" value="Genomic_DNA"/>
</dbReference>
<dbReference type="InterPro" id="IPR040919">
    <property type="entry name" value="Asparaginase_C"/>
</dbReference>
<evidence type="ECO:0000259" key="7">
    <source>
        <dbReference type="Pfam" id="PF00710"/>
    </source>
</evidence>
<evidence type="ECO:0000256" key="5">
    <source>
        <dbReference type="PROSITE-ProRule" id="PRU10099"/>
    </source>
</evidence>
<feature type="active site" evidence="6">
    <location>
        <position position="90"/>
    </location>
</feature>
<comment type="similarity">
    <text evidence="1">Belongs to the asparaginase 1 family.</text>
</comment>
<evidence type="ECO:0000256" key="4">
    <source>
        <dbReference type="PIRSR" id="PIRSR001220-2"/>
    </source>
</evidence>
<dbReference type="AlphaFoldDB" id="A0A2S9QAW6"/>
<evidence type="ECO:0000256" key="2">
    <source>
        <dbReference type="ARBA" id="ARBA00022801"/>
    </source>
</evidence>
<feature type="binding site" evidence="4">
    <location>
        <position position="57"/>
    </location>
    <ligand>
        <name>substrate</name>
    </ligand>
</feature>
<dbReference type="InterPro" id="IPR020827">
    <property type="entry name" value="Asparaginase/glutaminase_AS1"/>
</dbReference>
<feature type="domain" description="Asparaginase/glutaminase C-terminal" evidence="8">
    <location>
        <begin position="208"/>
        <end position="319"/>
    </location>
</feature>
<dbReference type="Gene3D" id="3.40.50.40">
    <property type="match status" value="1"/>
</dbReference>
<evidence type="ECO:0000256" key="3">
    <source>
        <dbReference type="PIRSR" id="PIRSR001220-1"/>
    </source>
</evidence>
<dbReference type="InterPro" id="IPR037152">
    <property type="entry name" value="L-asparaginase_N_sf"/>
</dbReference>
<evidence type="ECO:0000313" key="9">
    <source>
        <dbReference type="EMBL" id="PRH86491.1"/>
    </source>
</evidence>
<feature type="active site" description="O-isoaspartyl threonine intermediate" evidence="3">
    <location>
        <position position="13"/>
    </location>
</feature>
<dbReference type="PROSITE" id="PS51732">
    <property type="entry name" value="ASN_GLN_ASE_3"/>
    <property type="match status" value="1"/>
</dbReference>
<dbReference type="SUPFAM" id="SSF53774">
    <property type="entry name" value="Glutaminase/Asparaginase"/>
    <property type="match status" value="1"/>
</dbReference>